<organism evidence="2">
    <name type="scientific">Anguilla anguilla</name>
    <name type="common">European freshwater eel</name>
    <name type="synonym">Muraena anguilla</name>
    <dbReference type="NCBI Taxonomy" id="7936"/>
    <lineage>
        <taxon>Eukaryota</taxon>
        <taxon>Metazoa</taxon>
        <taxon>Chordata</taxon>
        <taxon>Craniata</taxon>
        <taxon>Vertebrata</taxon>
        <taxon>Euteleostomi</taxon>
        <taxon>Actinopterygii</taxon>
        <taxon>Neopterygii</taxon>
        <taxon>Teleostei</taxon>
        <taxon>Anguilliformes</taxon>
        <taxon>Anguillidae</taxon>
        <taxon>Anguilla</taxon>
    </lineage>
</organism>
<feature type="region of interest" description="Disordered" evidence="1">
    <location>
        <begin position="1"/>
        <end position="30"/>
    </location>
</feature>
<reference evidence="2" key="2">
    <citation type="journal article" date="2015" name="Fish Shellfish Immunol.">
        <title>Early steps in the European eel (Anguilla anguilla)-Vibrio vulnificus interaction in the gills: Role of the RtxA13 toxin.</title>
        <authorList>
            <person name="Callol A."/>
            <person name="Pajuelo D."/>
            <person name="Ebbesson L."/>
            <person name="Teles M."/>
            <person name="MacKenzie S."/>
            <person name="Amaro C."/>
        </authorList>
    </citation>
    <scope>NUCLEOTIDE SEQUENCE</scope>
</reference>
<name>A0A0E9SIU4_ANGAN</name>
<proteinExistence type="predicted"/>
<sequence>MNINSNKTNTTMITTTTTNNNNSNNNNRTSKEYLNLLKPPFHQKPFEHAVRGVKPVKAPVYSKRNQTFCSKRAFSNKR</sequence>
<reference evidence="2" key="1">
    <citation type="submission" date="2014-11" db="EMBL/GenBank/DDBJ databases">
        <authorList>
            <person name="Amaro Gonzalez C."/>
        </authorList>
    </citation>
    <scope>NUCLEOTIDE SEQUENCE</scope>
</reference>
<evidence type="ECO:0000256" key="1">
    <source>
        <dbReference type="SAM" id="MobiDB-lite"/>
    </source>
</evidence>
<dbReference type="AlphaFoldDB" id="A0A0E9SIU4"/>
<accession>A0A0E9SIU4</accession>
<evidence type="ECO:0000313" key="2">
    <source>
        <dbReference type="EMBL" id="JAH41274.1"/>
    </source>
</evidence>
<protein>
    <submittedName>
        <fullName evidence="2">Uncharacterized protein</fullName>
    </submittedName>
</protein>
<dbReference type="EMBL" id="GBXM01067303">
    <property type="protein sequence ID" value="JAH41274.1"/>
    <property type="molecule type" value="Transcribed_RNA"/>
</dbReference>
<feature type="compositionally biased region" description="Low complexity" evidence="1">
    <location>
        <begin position="1"/>
        <end position="27"/>
    </location>
</feature>